<gene>
    <name evidence="3" type="ORF">TTHNP4_00300</name>
</gene>
<feature type="region of interest" description="Disordered" evidence="1">
    <location>
        <begin position="81"/>
        <end position="103"/>
    </location>
</feature>
<evidence type="ECO:0000313" key="4">
    <source>
        <dbReference type="Proteomes" id="UP000279841"/>
    </source>
</evidence>
<feature type="compositionally biased region" description="Basic residues" evidence="1">
    <location>
        <begin position="180"/>
        <end position="190"/>
    </location>
</feature>
<dbReference type="Pfam" id="PF13551">
    <property type="entry name" value="HTH_29"/>
    <property type="match status" value="1"/>
</dbReference>
<sequence>MPPVHRLLYPFLLYSSSMTVADHLTLNELWRRVKKAKDPIEKHRFLAVYHAKRGLTAKEIAKITLSSIRWVQETVRRYNREGPEGLRDKRHQNPGQKPKLTPEEQRRVLEALQGPPPDGGLWTGPKLRDWVERELGKKLSLYPIYRLLHEMGFALRVPRPRHAKADGEAQEAFKKTSPPRSRRRGPRGGR</sequence>
<evidence type="ECO:0000256" key="1">
    <source>
        <dbReference type="SAM" id="MobiDB-lite"/>
    </source>
</evidence>
<evidence type="ECO:0000259" key="2">
    <source>
        <dbReference type="Pfam" id="PF13592"/>
    </source>
</evidence>
<name>A0A3P4AUZ1_THETH</name>
<dbReference type="InterPro" id="IPR009057">
    <property type="entry name" value="Homeodomain-like_sf"/>
</dbReference>
<dbReference type="SUPFAM" id="SSF46689">
    <property type="entry name" value="Homeodomain-like"/>
    <property type="match status" value="1"/>
</dbReference>
<accession>A0A3P4AUZ1</accession>
<dbReference type="InterPro" id="IPR047655">
    <property type="entry name" value="Transpos_IS630-like"/>
</dbReference>
<feature type="region of interest" description="Disordered" evidence="1">
    <location>
        <begin position="161"/>
        <end position="190"/>
    </location>
</feature>
<geneLocation type="plasmid" evidence="3 4">
    <name>4</name>
</geneLocation>
<dbReference type="NCBIfam" id="NF033545">
    <property type="entry name" value="transpos_IS630"/>
    <property type="match status" value="1"/>
</dbReference>
<dbReference type="EMBL" id="LR027520">
    <property type="protein sequence ID" value="VCU54891.1"/>
    <property type="molecule type" value="Genomic_DNA"/>
</dbReference>
<organism evidence="3 4">
    <name type="scientific">Thermus thermophilus</name>
    <dbReference type="NCBI Taxonomy" id="274"/>
    <lineage>
        <taxon>Bacteria</taxon>
        <taxon>Thermotogati</taxon>
        <taxon>Deinococcota</taxon>
        <taxon>Deinococci</taxon>
        <taxon>Thermales</taxon>
        <taxon>Thermaceae</taxon>
        <taxon>Thermus</taxon>
    </lineage>
</organism>
<reference evidence="3 4" key="1">
    <citation type="submission" date="2018-10" db="EMBL/GenBank/DDBJ databases">
        <authorList>
            <person name="Peiro R."/>
            <person name="Begona"/>
            <person name="Cbmso G."/>
            <person name="Lopez M."/>
            <person name="Gonzalez S."/>
            <person name="Sacristan E."/>
            <person name="Castillo E."/>
        </authorList>
    </citation>
    <scope>NUCLEOTIDE SEQUENCE [LARGE SCALE GENOMIC DNA]</scope>
    <source>
        <strain evidence="3">TTHNAR1</strain>
        <plasmid evidence="4">4</plasmid>
    </source>
</reference>
<protein>
    <recommendedName>
        <fullName evidence="2">Winged helix-turn helix domain-containing protein</fullName>
    </recommendedName>
</protein>
<dbReference type="AlphaFoldDB" id="A0A3P4AUZ1"/>
<proteinExistence type="predicted"/>
<dbReference type="InterPro" id="IPR025959">
    <property type="entry name" value="Winged_HTH_dom"/>
</dbReference>
<evidence type="ECO:0000313" key="3">
    <source>
        <dbReference type="EMBL" id="VCU54891.1"/>
    </source>
</evidence>
<feature type="domain" description="Winged helix-turn helix" evidence="2">
    <location>
        <begin position="118"/>
        <end position="177"/>
    </location>
</feature>
<keyword evidence="3" id="KW-0614">Plasmid</keyword>
<feature type="compositionally biased region" description="Basic and acidic residues" evidence="1">
    <location>
        <begin position="163"/>
        <end position="174"/>
    </location>
</feature>
<dbReference type="Proteomes" id="UP000279841">
    <property type="component" value="Plasmid 4"/>
</dbReference>
<dbReference type="Pfam" id="PF13592">
    <property type="entry name" value="HTH_33"/>
    <property type="match status" value="1"/>
</dbReference>